<dbReference type="Gene3D" id="3.30.450.20">
    <property type="entry name" value="PAS domain"/>
    <property type="match status" value="1"/>
</dbReference>
<evidence type="ECO:0000256" key="1">
    <source>
        <dbReference type="SAM" id="Phobius"/>
    </source>
</evidence>
<dbReference type="InterPro" id="IPR003660">
    <property type="entry name" value="HAMP_dom"/>
</dbReference>
<evidence type="ECO:0000259" key="3">
    <source>
        <dbReference type="PROSITE" id="PS51832"/>
    </source>
</evidence>
<dbReference type="InterPro" id="IPR052020">
    <property type="entry name" value="Cyclic_di-GMP/3'3'-cGAMP_PDE"/>
</dbReference>
<proteinExistence type="predicted"/>
<dbReference type="SUPFAM" id="SSF103190">
    <property type="entry name" value="Sensory domain-like"/>
    <property type="match status" value="1"/>
</dbReference>
<dbReference type="InterPro" id="IPR003607">
    <property type="entry name" value="HD/PDEase_dom"/>
</dbReference>
<keyword evidence="4" id="KW-0378">Hydrolase</keyword>
<dbReference type="Gene3D" id="1.10.3210.10">
    <property type="entry name" value="Hypothetical protein af1432"/>
    <property type="match status" value="2"/>
</dbReference>
<name>A0A5J6MCM1_9PROT</name>
<dbReference type="InterPro" id="IPR037522">
    <property type="entry name" value="HD_GYP_dom"/>
</dbReference>
<dbReference type="PANTHER" id="PTHR45228">
    <property type="entry name" value="CYCLIC DI-GMP PHOSPHODIESTERASE TM_0186-RELATED"/>
    <property type="match status" value="1"/>
</dbReference>
<dbReference type="GO" id="GO:0007165">
    <property type="term" value="P:signal transduction"/>
    <property type="evidence" value="ECO:0007669"/>
    <property type="project" value="InterPro"/>
</dbReference>
<protein>
    <submittedName>
        <fullName evidence="4">Metal-dependent phosphohydrolase</fullName>
    </submittedName>
</protein>
<dbReference type="PROSITE" id="PS51832">
    <property type="entry name" value="HD_GYP"/>
    <property type="match status" value="1"/>
</dbReference>
<keyword evidence="1" id="KW-0472">Membrane</keyword>
<dbReference type="CDD" id="cd00077">
    <property type="entry name" value="HDc"/>
    <property type="match status" value="1"/>
</dbReference>
<feature type="transmembrane region" description="Helical" evidence="1">
    <location>
        <begin position="17"/>
        <end position="40"/>
    </location>
</feature>
<dbReference type="GO" id="GO:0008081">
    <property type="term" value="F:phosphoric diester hydrolase activity"/>
    <property type="evidence" value="ECO:0007669"/>
    <property type="project" value="UniProtKB-ARBA"/>
</dbReference>
<evidence type="ECO:0000313" key="5">
    <source>
        <dbReference type="Proteomes" id="UP000326202"/>
    </source>
</evidence>
<dbReference type="SUPFAM" id="SSF55781">
    <property type="entry name" value="GAF domain-like"/>
    <property type="match status" value="1"/>
</dbReference>
<feature type="domain" description="HAMP" evidence="2">
    <location>
        <begin position="382"/>
        <end position="435"/>
    </location>
</feature>
<dbReference type="CDD" id="cd06225">
    <property type="entry name" value="HAMP"/>
    <property type="match status" value="1"/>
</dbReference>
<keyword evidence="1" id="KW-1133">Transmembrane helix</keyword>
<feature type="transmembrane region" description="Helical" evidence="1">
    <location>
        <begin position="363"/>
        <end position="381"/>
    </location>
</feature>
<dbReference type="Gene3D" id="6.10.340.10">
    <property type="match status" value="1"/>
</dbReference>
<evidence type="ECO:0000313" key="4">
    <source>
        <dbReference type="EMBL" id="QEX14731.1"/>
    </source>
</evidence>
<dbReference type="PROSITE" id="PS50885">
    <property type="entry name" value="HAMP"/>
    <property type="match status" value="1"/>
</dbReference>
<dbReference type="KEGG" id="htq:FRZ44_00060"/>
<dbReference type="PANTHER" id="PTHR45228:SF5">
    <property type="entry name" value="CYCLIC DI-GMP PHOSPHODIESTERASE VC_1348-RELATED"/>
    <property type="match status" value="1"/>
</dbReference>
<dbReference type="SMART" id="SM00471">
    <property type="entry name" value="HDc"/>
    <property type="match status" value="1"/>
</dbReference>
<dbReference type="Gene3D" id="3.30.450.40">
    <property type="match status" value="1"/>
</dbReference>
<organism evidence="4 5">
    <name type="scientific">Hypericibacter terrae</name>
    <dbReference type="NCBI Taxonomy" id="2602015"/>
    <lineage>
        <taxon>Bacteria</taxon>
        <taxon>Pseudomonadati</taxon>
        <taxon>Pseudomonadota</taxon>
        <taxon>Alphaproteobacteria</taxon>
        <taxon>Rhodospirillales</taxon>
        <taxon>Dongiaceae</taxon>
        <taxon>Hypericibacter</taxon>
    </lineage>
</organism>
<dbReference type="Proteomes" id="UP000326202">
    <property type="component" value="Chromosome"/>
</dbReference>
<dbReference type="RefSeq" id="WP_191908323.1">
    <property type="nucleotide sequence ID" value="NZ_CP042906.1"/>
</dbReference>
<dbReference type="InterPro" id="IPR029151">
    <property type="entry name" value="Sensor-like_sf"/>
</dbReference>
<keyword evidence="5" id="KW-1185">Reference proteome</keyword>
<sequence length="1002" mass="111726">MAEASIVARPAPPSRRFLWPLQAASTLGVVALLLLVVSVLSWQSYRSSQEALISASDDTVSYIQDAIDGKLRRLLDPARVQLGFLIRGELSEATTLPDRLRQVPLMADALKQNELVESIYIGYPDGEFVLFRLLGDNRLLRSQFQAPPQAVLVVQSITPGADGTMIGEYHFFDANNALIGTRTDPDYRYDPRTRRWYLAAIDAPGPILTDPYLFFTNRKIGITLAQRTVDGGGVIGLDLRVRELAAEIQDIRVTPSTEMALVNDRRQVVAYNRGMDRAIFQDRQGQQDLATIDELNVPPLTAAAKLAFGDSLVRRETAKIDGRKWQIIVSKIEIAADRKLELLIAIPNDEFFATARSLVLQQFLIVGLIMLLAIPAAWGMTRLASMPLRRLAGETRRIEALDFSSEERVRSRFREIDNLGRGLNGMKLTIRKFLNIGRALAAEQEFKPLLDRLLLETIDLVKCDGGIIYMLGEDHRTLTPEIARWVENGTVHEEAGLPSIMVDQGGIAADIAEALRGKDIVVCEHKLDELEASAPGLGDMLKALNATRVTLVTVPLLDRNKIPFGVMLLTKCAGAGVETWAVDEKLIQLIYAVSGSASVAIQNKLLLDAQRNLTDSLIKLVAGAIDAKSPYTGGHCQRVPLITRLLAQAAADQKTGPFQSFELSKEEWEALHIAAWLHDCGKVTTPEYVADKATKLETICDRIHEVRMRFELLKSAAETAYWKGLAKGGDEATLRARMTAEQQALDEDFAFVAACNEGGEFLEPAKIERIKSIAARRWTRTLSNRLGTSYEEKARFDRQPEPPLPAEEPLLADRADHVIEISEREIIPPDNEWGFKLNMPQMKYNRGEVYNLCIQRGTLTEEERYRINDHIVQTVIMLESLPFPKHLRNVPELAGGHHEKMDGTGYPKRLKGEEMSVVARIMAIADVFEALTAADRPYKKAKKLSEAIKIMGFMKKDRHLDPDLLDLFLTSGVWREYASRFLAPEQVDEPDINAILGIRPAA</sequence>
<dbReference type="Pfam" id="PF13487">
    <property type="entry name" value="HD_5"/>
    <property type="match status" value="1"/>
</dbReference>
<gene>
    <name evidence="4" type="ORF">FRZ44_00060</name>
</gene>
<dbReference type="InterPro" id="IPR029016">
    <property type="entry name" value="GAF-like_dom_sf"/>
</dbReference>
<dbReference type="GO" id="GO:0016020">
    <property type="term" value="C:membrane"/>
    <property type="evidence" value="ECO:0007669"/>
    <property type="project" value="InterPro"/>
</dbReference>
<dbReference type="EMBL" id="CP042906">
    <property type="protein sequence ID" value="QEX14731.1"/>
    <property type="molecule type" value="Genomic_DNA"/>
</dbReference>
<feature type="domain" description="HD-GYP" evidence="3">
    <location>
        <begin position="775"/>
        <end position="984"/>
    </location>
</feature>
<keyword evidence="1" id="KW-0812">Transmembrane</keyword>
<dbReference type="AlphaFoldDB" id="A0A5J6MCM1"/>
<dbReference type="SUPFAM" id="SSF109604">
    <property type="entry name" value="HD-domain/PDEase-like"/>
    <property type="match status" value="2"/>
</dbReference>
<reference evidence="4 5" key="1">
    <citation type="submission" date="2019-08" db="EMBL/GenBank/DDBJ databases">
        <title>Hyperibacter terrae gen. nov., sp. nov. and Hyperibacter viscosus sp. nov., two new members in the family Rhodospirillaceae isolated from the rhizosphere of Hypericum perforatum.</title>
        <authorList>
            <person name="Noviana Z."/>
        </authorList>
    </citation>
    <scope>NUCLEOTIDE SEQUENCE [LARGE SCALE GENOMIC DNA]</scope>
    <source>
        <strain evidence="4 5">R5913</strain>
    </source>
</reference>
<evidence type="ECO:0000259" key="2">
    <source>
        <dbReference type="PROSITE" id="PS50885"/>
    </source>
</evidence>
<accession>A0A5J6MCM1</accession>